<dbReference type="Pfam" id="PF02272">
    <property type="entry name" value="DHHA1"/>
    <property type="match status" value="1"/>
</dbReference>
<sequence length="69" mass="7047">MGRPGNRGIYRIYKESPVPPRGPQPPGGPAGDGGGGGRPNLAQAGGRDSSKLPEALTAARQLIADTVQR</sequence>
<dbReference type="InterPro" id="IPR003156">
    <property type="entry name" value="DHHA1_dom"/>
</dbReference>
<evidence type="ECO:0000256" key="1">
    <source>
        <dbReference type="SAM" id="MobiDB-lite"/>
    </source>
</evidence>
<feature type="region of interest" description="Disordered" evidence="1">
    <location>
        <begin position="1"/>
        <end position="56"/>
    </location>
</feature>
<evidence type="ECO:0000259" key="2">
    <source>
        <dbReference type="Pfam" id="PF02272"/>
    </source>
</evidence>
<dbReference type="AlphaFoldDB" id="A0A7V4LD67"/>
<name>A0A7V4LD67_9BACT</name>
<protein>
    <recommendedName>
        <fullName evidence="2">DHHA1 domain-containing protein</fullName>
    </recommendedName>
</protein>
<reference evidence="3" key="1">
    <citation type="journal article" date="2020" name="mSystems">
        <title>Genome- and Community-Level Interaction Insights into Carbon Utilization and Element Cycling Functions of Hydrothermarchaeota in Hydrothermal Sediment.</title>
        <authorList>
            <person name="Zhou Z."/>
            <person name="Liu Y."/>
            <person name="Xu W."/>
            <person name="Pan J."/>
            <person name="Luo Z.H."/>
            <person name="Li M."/>
        </authorList>
    </citation>
    <scope>NUCLEOTIDE SEQUENCE [LARGE SCALE GENOMIC DNA]</scope>
    <source>
        <strain evidence="3">SpSt-548</strain>
    </source>
</reference>
<organism evidence="3">
    <name type="scientific">Desulfobacca acetoxidans</name>
    <dbReference type="NCBI Taxonomy" id="60893"/>
    <lineage>
        <taxon>Bacteria</taxon>
        <taxon>Pseudomonadati</taxon>
        <taxon>Thermodesulfobacteriota</taxon>
        <taxon>Desulfobaccia</taxon>
        <taxon>Desulfobaccales</taxon>
        <taxon>Desulfobaccaceae</taxon>
        <taxon>Desulfobacca</taxon>
    </lineage>
</organism>
<feature type="compositionally biased region" description="Pro residues" evidence="1">
    <location>
        <begin position="17"/>
        <end position="28"/>
    </location>
</feature>
<evidence type="ECO:0000313" key="3">
    <source>
        <dbReference type="EMBL" id="HGS05312.1"/>
    </source>
</evidence>
<gene>
    <name evidence="3" type="ORF">ENT08_06190</name>
</gene>
<dbReference type="GO" id="GO:0003676">
    <property type="term" value="F:nucleic acid binding"/>
    <property type="evidence" value="ECO:0007669"/>
    <property type="project" value="InterPro"/>
</dbReference>
<dbReference type="Gene3D" id="3.10.310.40">
    <property type="match status" value="1"/>
</dbReference>
<feature type="compositionally biased region" description="Gly residues" evidence="1">
    <location>
        <begin position="29"/>
        <end position="38"/>
    </location>
</feature>
<feature type="domain" description="DHHA1" evidence="2">
    <location>
        <begin position="33"/>
        <end position="64"/>
    </location>
</feature>
<dbReference type="EMBL" id="DSXI01000365">
    <property type="protein sequence ID" value="HGS05312.1"/>
    <property type="molecule type" value="Genomic_DNA"/>
</dbReference>
<accession>A0A7V4LD67</accession>
<proteinExistence type="predicted"/>
<comment type="caution">
    <text evidence="3">The sequence shown here is derived from an EMBL/GenBank/DDBJ whole genome shotgun (WGS) entry which is preliminary data.</text>
</comment>